<dbReference type="InterPro" id="IPR001841">
    <property type="entry name" value="Znf_RING"/>
</dbReference>
<proteinExistence type="predicted"/>
<accession>A0A7L9AYY7</accession>
<organismHost>
    <name type="scientific">Pyramimonas plurioculata</name>
    <dbReference type="NCBI Taxonomy" id="36893"/>
</organismHost>
<evidence type="ECO:0000259" key="2">
    <source>
        <dbReference type="PROSITE" id="PS50089"/>
    </source>
</evidence>
<dbReference type="GO" id="GO:0008270">
    <property type="term" value="F:zinc ion binding"/>
    <property type="evidence" value="ECO:0007669"/>
    <property type="project" value="UniProtKB-KW"/>
</dbReference>
<dbReference type="Gene3D" id="3.30.40.10">
    <property type="entry name" value="Zinc/RING finger domain, C3HC4 (zinc finger)"/>
    <property type="match status" value="1"/>
</dbReference>
<keyword evidence="1" id="KW-0862">Zinc</keyword>
<protein>
    <recommendedName>
        <fullName evidence="2">RING-type domain-containing protein</fullName>
    </recommendedName>
</protein>
<keyword evidence="1" id="KW-0479">Metal-binding</keyword>
<evidence type="ECO:0000313" key="3">
    <source>
        <dbReference type="EMBL" id="QOI90500.1"/>
    </source>
</evidence>
<sequence length="187" mass="22133">MDNHFKFDNFDNAVWNNRLLTNLAKLIHESDKSVFDKLFFNNLFTRNIRLYLGSVLNMSNETILKVYWEEFKTFRETFKESYSNAINSKLSKKLNIEENILNLLNKRNIPIEDTDNVIDRIDRFINKTRNKVDMECKICYDKVSTQMLVHDNHACTICISCTDKFDVGTQCPFCRLTIKNKLKIIIN</sequence>
<dbReference type="EMBL" id="MT663538">
    <property type="protein sequence ID" value="QOI90500.1"/>
    <property type="molecule type" value="Genomic_DNA"/>
</dbReference>
<name>A0A7L9AYY7_POV01</name>
<gene>
    <name evidence="3" type="ORF">HWQ62_00365</name>
</gene>
<organism evidence="3">
    <name type="scientific">Pyramimonas orientalis virus</name>
    <name type="common">PoV01</name>
    <dbReference type="NCBI Taxonomy" id="455367"/>
    <lineage>
        <taxon>Viruses</taxon>
        <taxon>Varidnaviria</taxon>
        <taxon>Bamfordvirae</taxon>
        <taxon>Nucleocytoviricota</taxon>
        <taxon>Megaviricetes</taxon>
        <taxon>Imitervirales</taxon>
        <taxon>Allomimiviridae</taxon>
        <taxon>Heliosvirus</taxon>
        <taxon>Heliosvirus raunefjordenense</taxon>
    </lineage>
</organism>
<reference evidence="3" key="1">
    <citation type="submission" date="2020-06" db="EMBL/GenBank/DDBJ databases">
        <title>Lateral gene transfer of anion-conducting channel rhodopsins between green algae and giant viruses.</title>
        <authorList>
            <person name="Rozenberg A."/>
            <person name="Oppermann J."/>
            <person name="Wietek J."/>
            <person name="Fernandez Lahore R.G."/>
            <person name="Sandaa R.-A."/>
            <person name="Bratbak G."/>
            <person name="Hegemann P."/>
            <person name="Beja O."/>
        </authorList>
    </citation>
    <scope>NUCLEOTIDE SEQUENCE</scope>
    <source>
        <strain evidence="3">01B</strain>
    </source>
</reference>
<dbReference type="PROSITE" id="PS50089">
    <property type="entry name" value="ZF_RING_2"/>
    <property type="match status" value="1"/>
</dbReference>
<dbReference type="InterPro" id="IPR013083">
    <property type="entry name" value="Znf_RING/FYVE/PHD"/>
</dbReference>
<feature type="domain" description="RING-type" evidence="2">
    <location>
        <begin position="136"/>
        <end position="175"/>
    </location>
</feature>
<evidence type="ECO:0000256" key="1">
    <source>
        <dbReference type="PROSITE-ProRule" id="PRU00175"/>
    </source>
</evidence>
<keyword evidence="1" id="KW-0863">Zinc-finger</keyword>